<evidence type="ECO:0000256" key="4">
    <source>
        <dbReference type="PROSITE-ProRule" id="PRU00335"/>
    </source>
</evidence>
<keyword evidence="3" id="KW-0804">Transcription</keyword>
<accession>A0ABV8MWN7</accession>
<evidence type="ECO:0000256" key="1">
    <source>
        <dbReference type="ARBA" id="ARBA00023015"/>
    </source>
</evidence>
<feature type="region of interest" description="Disordered" evidence="5">
    <location>
        <begin position="1"/>
        <end position="39"/>
    </location>
</feature>
<feature type="region of interest" description="Disordered" evidence="5">
    <location>
        <begin position="121"/>
        <end position="140"/>
    </location>
</feature>
<sequence>MGAAGRKVARTVETTRTSGGGDAAPAATVHADRPRLGRPPLTERRKAATRLEIAREAVRLFADQGVTGTTADDIAAAVGISQRTLWRYTPSKELCVRPLLTYALDAATELMRSWPRDRPLAEAVATTRSPTSEEPAATDTDALRDLVRLTRTEPGLRTVWLQVHHDAEPVFAAVIAERTGHHPDDLEPRVQATVLNGALRVAVEEWAWSAHAGEATPAGAIARALGVAQGGLPG</sequence>
<gene>
    <name evidence="7" type="ORF">ACFO3R_02425</name>
</gene>
<keyword evidence="1" id="KW-0805">Transcription regulation</keyword>
<comment type="caution">
    <text evidence="7">The sequence shown here is derived from an EMBL/GenBank/DDBJ whole genome shotgun (WGS) entry which is preliminary data.</text>
</comment>
<protein>
    <submittedName>
        <fullName evidence="7">TetR/AcrR family transcriptional regulator</fullName>
    </submittedName>
</protein>
<dbReference type="InterPro" id="IPR009057">
    <property type="entry name" value="Homeodomain-like_sf"/>
</dbReference>
<reference evidence="8" key="1">
    <citation type="journal article" date="2019" name="Int. J. Syst. Evol. Microbiol.">
        <title>The Global Catalogue of Microorganisms (GCM) 10K type strain sequencing project: providing services to taxonomists for standard genome sequencing and annotation.</title>
        <authorList>
            <consortium name="The Broad Institute Genomics Platform"/>
            <consortium name="The Broad Institute Genome Sequencing Center for Infectious Disease"/>
            <person name="Wu L."/>
            <person name="Ma J."/>
        </authorList>
    </citation>
    <scope>NUCLEOTIDE SEQUENCE [LARGE SCALE GENOMIC DNA]</scope>
    <source>
        <strain evidence="8">CCM 3243</strain>
    </source>
</reference>
<evidence type="ECO:0000256" key="5">
    <source>
        <dbReference type="SAM" id="MobiDB-lite"/>
    </source>
</evidence>
<feature type="domain" description="HTH tetR-type" evidence="6">
    <location>
        <begin position="47"/>
        <end position="107"/>
    </location>
</feature>
<name>A0ABV8MWN7_9ACTN</name>
<dbReference type="PANTHER" id="PTHR30055:SF238">
    <property type="entry name" value="MYCOFACTOCIN BIOSYNTHESIS TRANSCRIPTIONAL REGULATOR MFTR-RELATED"/>
    <property type="match status" value="1"/>
</dbReference>
<organism evidence="7 8">
    <name type="scientific">Streptomyces flavovirens</name>
    <dbReference type="NCBI Taxonomy" id="52258"/>
    <lineage>
        <taxon>Bacteria</taxon>
        <taxon>Bacillati</taxon>
        <taxon>Actinomycetota</taxon>
        <taxon>Actinomycetes</taxon>
        <taxon>Kitasatosporales</taxon>
        <taxon>Streptomycetaceae</taxon>
        <taxon>Streptomyces</taxon>
    </lineage>
</organism>
<dbReference type="RefSeq" id="WP_345494479.1">
    <property type="nucleotide sequence ID" value="NZ_BAAAYA010000011.1"/>
</dbReference>
<dbReference type="EMBL" id="JBHSCF010000004">
    <property type="protein sequence ID" value="MFC4185248.1"/>
    <property type="molecule type" value="Genomic_DNA"/>
</dbReference>
<dbReference type="PANTHER" id="PTHR30055">
    <property type="entry name" value="HTH-TYPE TRANSCRIPTIONAL REGULATOR RUTR"/>
    <property type="match status" value="1"/>
</dbReference>
<evidence type="ECO:0000259" key="6">
    <source>
        <dbReference type="PROSITE" id="PS50977"/>
    </source>
</evidence>
<dbReference type="PROSITE" id="PS50977">
    <property type="entry name" value="HTH_TETR_2"/>
    <property type="match status" value="1"/>
</dbReference>
<proteinExistence type="predicted"/>
<keyword evidence="8" id="KW-1185">Reference proteome</keyword>
<evidence type="ECO:0000313" key="7">
    <source>
        <dbReference type="EMBL" id="MFC4185248.1"/>
    </source>
</evidence>
<dbReference type="Proteomes" id="UP001595871">
    <property type="component" value="Unassembled WGS sequence"/>
</dbReference>
<feature type="DNA-binding region" description="H-T-H motif" evidence="4">
    <location>
        <begin position="70"/>
        <end position="89"/>
    </location>
</feature>
<evidence type="ECO:0000313" key="8">
    <source>
        <dbReference type="Proteomes" id="UP001595871"/>
    </source>
</evidence>
<evidence type="ECO:0000256" key="3">
    <source>
        <dbReference type="ARBA" id="ARBA00023163"/>
    </source>
</evidence>
<dbReference type="SUPFAM" id="SSF46689">
    <property type="entry name" value="Homeodomain-like"/>
    <property type="match status" value="1"/>
</dbReference>
<dbReference type="InterPro" id="IPR041347">
    <property type="entry name" value="MftR_C"/>
</dbReference>
<dbReference type="Pfam" id="PF00440">
    <property type="entry name" value="TetR_N"/>
    <property type="match status" value="1"/>
</dbReference>
<dbReference type="InterPro" id="IPR050109">
    <property type="entry name" value="HTH-type_TetR-like_transc_reg"/>
</dbReference>
<evidence type="ECO:0000256" key="2">
    <source>
        <dbReference type="ARBA" id="ARBA00023125"/>
    </source>
</evidence>
<dbReference type="InterPro" id="IPR001647">
    <property type="entry name" value="HTH_TetR"/>
</dbReference>
<dbReference type="Gene3D" id="1.10.357.10">
    <property type="entry name" value="Tetracycline Repressor, domain 2"/>
    <property type="match status" value="1"/>
</dbReference>
<dbReference type="Pfam" id="PF17754">
    <property type="entry name" value="TetR_C_14"/>
    <property type="match status" value="1"/>
</dbReference>
<feature type="compositionally biased region" description="Basic and acidic residues" evidence="5">
    <location>
        <begin position="30"/>
        <end position="39"/>
    </location>
</feature>
<keyword evidence="2 4" id="KW-0238">DNA-binding</keyword>